<name>A0A3E0TUG8_9GAMM</name>
<dbReference type="InterPro" id="IPR050368">
    <property type="entry name" value="ClC-type_chloride_channel"/>
</dbReference>
<feature type="transmembrane region" description="Helical" evidence="10">
    <location>
        <begin position="151"/>
        <end position="175"/>
    </location>
</feature>
<sequence length="547" mass="58821">MRKRLALPITSWQLCLLAIIGGTISSLLIALFLGAINTIQQWFLADIGHYTSLTELNRLLLPIVGSLAILLTAWLTGYQYIRTGIPFVLHRLKVAYGVIPLRNTINQFFGGIIALASGFSVGKEGPAIHLGAASSAYLGSRFNLPSNATRTLAACGVAAGIAACFNTPIAAVIFVMEVILREYKVHMFIPIMLAAIVGSAVTSSIFGPAHGYGFFSAVSLDFQHYPWLVLLGLMLGTLAAIFNRFIVTAIEKAKKFHVIARLLIAGIITGAVGMIIPYAMGTDLSAMHFTMSDDASTGLLIGLLIAKCGLTIVAVSSGIPGGVIGPILSVGAIAGAIAASLMGIAFDDQMTSDFALMGMAGFMAATLNAPLAALLAVVELSNQLEVIAPSMLVISTACLCAGQLFNNRSVFIMQLNVQDLPYRTPPVENTLHNIGLLGIMRTNLALLNASDSEAVMLEKALKHEYLIMQSNDEFYWHEVINEPGKSKRFRQHKLVPISCRDTLAEAYWRLNEKRSGGVYIYDQSPDNIIGLVTFEQITSYLTKGNIH</sequence>
<feature type="transmembrane region" description="Helical" evidence="10">
    <location>
        <begin position="59"/>
        <end position="81"/>
    </location>
</feature>
<evidence type="ECO:0000313" key="11">
    <source>
        <dbReference type="EMBL" id="REL28321.1"/>
    </source>
</evidence>
<keyword evidence="6 10" id="KW-0472">Membrane</keyword>
<keyword evidence="9" id="KW-0407">Ion channel</keyword>
<evidence type="ECO:0000256" key="8">
    <source>
        <dbReference type="ARBA" id="ARBA00023214"/>
    </source>
</evidence>
<dbReference type="InterPro" id="IPR014743">
    <property type="entry name" value="Cl-channel_core"/>
</dbReference>
<dbReference type="Proteomes" id="UP000256478">
    <property type="component" value="Unassembled WGS sequence"/>
</dbReference>
<evidence type="ECO:0000256" key="4">
    <source>
        <dbReference type="ARBA" id="ARBA00022989"/>
    </source>
</evidence>
<feature type="transmembrane region" description="Helical" evidence="10">
    <location>
        <begin position="12"/>
        <end position="39"/>
    </location>
</feature>
<evidence type="ECO:0000256" key="2">
    <source>
        <dbReference type="ARBA" id="ARBA00022448"/>
    </source>
</evidence>
<feature type="transmembrane region" description="Helical" evidence="10">
    <location>
        <begin position="384"/>
        <end position="405"/>
    </location>
</feature>
<evidence type="ECO:0000313" key="12">
    <source>
        <dbReference type="Proteomes" id="UP000256478"/>
    </source>
</evidence>
<gene>
    <name evidence="11" type="ORF">DXX93_18265</name>
</gene>
<keyword evidence="8" id="KW-0868">Chloride</keyword>
<dbReference type="GO" id="GO:0005254">
    <property type="term" value="F:chloride channel activity"/>
    <property type="evidence" value="ECO:0007669"/>
    <property type="project" value="UniProtKB-KW"/>
</dbReference>
<dbReference type="OrthoDB" id="9767361at2"/>
<comment type="caution">
    <text evidence="11">The sequence shown here is derived from an EMBL/GenBank/DDBJ whole genome shotgun (WGS) entry which is preliminary data.</text>
</comment>
<comment type="subcellular location">
    <subcellularLocation>
        <location evidence="1">Membrane</location>
        <topology evidence="1">Multi-pass membrane protein</topology>
    </subcellularLocation>
</comment>
<reference evidence="11 12" key="1">
    <citation type="submission" date="2018-08" db="EMBL/GenBank/DDBJ databases">
        <title>Thalassotalea euphylliae genome.</title>
        <authorList>
            <person name="Summers S."/>
            <person name="Rice S.A."/>
            <person name="Freckelton M.L."/>
            <person name="Nedved B.T."/>
            <person name="Hadfield M.G."/>
        </authorList>
    </citation>
    <scope>NUCLEOTIDE SEQUENCE [LARGE SCALE GENOMIC DNA]</scope>
    <source>
        <strain evidence="11 12">H1</strain>
    </source>
</reference>
<dbReference type="CDD" id="cd00400">
    <property type="entry name" value="Voltage_gated_ClC"/>
    <property type="match status" value="1"/>
</dbReference>
<keyword evidence="4 10" id="KW-1133">Transmembrane helix</keyword>
<evidence type="ECO:0000256" key="1">
    <source>
        <dbReference type="ARBA" id="ARBA00004141"/>
    </source>
</evidence>
<evidence type="ECO:0000256" key="6">
    <source>
        <dbReference type="ARBA" id="ARBA00023136"/>
    </source>
</evidence>
<protein>
    <submittedName>
        <fullName evidence="11">Chloride channel protein</fullName>
    </submittedName>
</protein>
<organism evidence="11 12">
    <name type="scientific">Thalassotalea euphylliae</name>
    <dbReference type="NCBI Taxonomy" id="1655234"/>
    <lineage>
        <taxon>Bacteria</taxon>
        <taxon>Pseudomonadati</taxon>
        <taxon>Pseudomonadota</taxon>
        <taxon>Gammaproteobacteria</taxon>
        <taxon>Alteromonadales</taxon>
        <taxon>Colwelliaceae</taxon>
        <taxon>Thalassotalea</taxon>
    </lineage>
</organism>
<dbReference type="PRINTS" id="PR00762">
    <property type="entry name" value="CLCHANNEL"/>
</dbReference>
<keyword evidence="3 10" id="KW-0812">Transmembrane</keyword>
<dbReference type="PANTHER" id="PTHR43427:SF6">
    <property type="entry name" value="CHLORIDE CHANNEL PROTEIN CLC-E"/>
    <property type="match status" value="1"/>
</dbReference>
<dbReference type="AlphaFoldDB" id="A0A3E0TUG8"/>
<feature type="transmembrane region" description="Helical" evidence="10">
    <location>
        <begin position="299"/>
        <end position="316"/>
    </location>
</feature>
<keyword evidence="5" id="KW-0406">Ion transport</keyword>
<evidence type="ECO:0000256" key="7">
    <source>
        <dbReference type="ARBA" id="ARBA00023173"/>
    </source>
</evidence>
<evidence type="ECO:0000256" key="9">
    <source>
        <dbReference type="ARBA" id="ARBA00023303"/>
    </source>
</evidence>
<dbReference type="RefSeq" id="WP_116009359.1">
    <property type="nucleotide sequence ID" value="NZ_QUOU01000001.1"/>
</dbReference>
<feature type="transmembrane region" description="Helical" evidence="10">
    <location>
        <begin position="323"/>
        <end position="342"/>
    </location>
</feature>
<feature type="transmembrane region" description="Helical" evidence="10">
    <location>
        <begin position="354"/>
        <end position="377"/>
    </location>
</feature>
<dbReference type="EMBL" id="QUOU01000001">
    <property type="protein sequence ID" value="REL28321.1"/>
    <property type="molecule type" value="Genomic_DNA"/>
</dbReference>
<dbReference type="GO" id="GO:0034707">
    <property type="term" value="C:chloride channel complex"/>
    <property type="evidence" value="ECO:0007669"/>
    <property type="project" value="UniProtKB-KW"/>
</dbReference>
<evidence type="ECO:0000256" key="5">
    <source>
        <dbReference type="ARBA" id="ARBA00023065"/>
    </source>
</evidence>
<feature type="transmembrane region" description="Helical" evidence="10">
    <location>
        <begin position="227"/>
        <end position="246"/>
    </location>
</feature>
<dbReference type="Gene3D" id="1.10.3080.10">
    <property type="entry name" value="Clc chloride channel"/>
    <property type="match status" value="1"/>
</dbReference>
<dbReference type="InterPro" id="IPR001807">
    <property type="entry name" value="ClC"/>
</dbReference>
<dbReference type="Pfam" id="PF00654">
    <property type="entry name" value="Voltage_CLC"/>
    <property type="match status" value="1"/>
</dbReference>
<feature type="transmembrane region" description="Helical" evidence="10">
    <location>
        <begin position="187"/>
        <end position="207"/>
    </location>
</feature>
<accession>A0A3E0TUG8</accession>
<dbReference type="PANTHER" id="PTHR43427">
    <property type="entry name" value="CHLORIDE CHANNEL PROTEIN CLC-E"/>
    <property type="match status" value="1"/>
</dbReference>
<evidence type="ECO:0000256" key="3">
    <source>
        <dbReference type="ARBA" id="ARBA00022692"/>
    </source>
</evidence>
<keyword evidence="7" id="KW-0869">Chloride channel</keyword>
<dbReference type="SUPFAM" id="SSF81340">
    <property type="entry name" value="Clc chloride channel"/>
    <property type="match status" value="1"/>
</dbReference>
<feature type="transmembrane region" description="Helical" evidence="10">
    <location>
        <begin position="258"/>
        <end position="279"/>
    </location>
</feature>
<keyword evidence="2" id="KW-0813">Transport</keyword>
<feature type="transmembrane region" description="Helical" evidence="10">
    <location>
        <begin position="101"/>
        <end position="121"/>
    </location>
</feature>
<proteinExistence type="predicted"/>
<evidence type="ECO:0000256" key="10">
    <source>
        <dbReference type="SAM" id="Phobius"/>
    </source>
</evidence>